<dbReference type="PANTHER" id="PTHR12327">
    <property type="entry name" value="ALPHA-TUBULIN N-ACETYLTRANSFERASE 1"/>
    <property type="match status" value="1"/>
</dbReference>
<dbReference type="PROSITE" id="PS51730">
    <property type="entry name" value="GNAT_ATAT"/>
    <property type="match status" value="1"/>
</dbReference>
<comment type="catalytic activity">
    <reaction evidence="3">
        <text>L-lysyl-[alpha-tubulin] + acetyl-CoA = N(6)-acetyl-L-lysyl-[alpha-tubulin] + CoA + H(+)</text>
        <dbReference type="Rhea" id="RHEA:15277"/>
        <dbReference type="Rhea" id="RHEA-COMP:11278"/>
        <dbReference type="Rhea" id="RHEA-COMP:11279"/>
        <dbReference type="ChEBI" id="CHEBI:15378"/>
        <dbReference type="ChEBI" id="CHEBI:29969"/>
        <dbReference type="ChEBI" id="CHEBI:57287"/>
        <dbReference type="ChEBI" id="CHEBI:57288"/>
        <dbReference type="ChEBI" id="CHEBI:61930"/>
        <dbReference type="EC" id="2.3.1.108"/>
    </reaction>
</comment>
<dbReference type="SUPFAM" id="SSF55729">
    <property type="entry name" value="Acyl-CoA N-acyltransferases (Nat)"/>
    <property type="match status" value="1"/>
</dbReference>
<gene>
    <name evidence="6" type="ORF">ODALV1_LOCUS8225</name>
</gene>
<feature type="compositionally biased region" description="Polar residues" evidence="4">
    <location>
        <begin position="270"/>
        <end position="279"/>
    </location>
</feature>
<evidence type="ECO:0000256" key="1">
    <source>
        <dbReference type="ARBA" id="ARBA00022679"/>
    </source>
</evidence>
<reference evidence="6 7" key="1">
    <citation type="submission" date="2024-08" db="EMBL/GenBank/DDBJ databases">
        <authorList>
            <person name="Cucini C."/>
            <person name="Frati F."/>
        </authorList>
    </citation>
    <scope>NUCLEOTIDE SEQUENCE [LARGE SCALE GENOMIC DNA]</scope>
</reference>
<dbReference type="Proteomes" id="UP001642540">
    <property type="component" value="Unassembled WGS sequence"/>
</dbReference>
<dbReference type="CDD" id="cd04301">
    <property type="entry name" value="NAT_SF"/>
    <property type="match status" value="1"/>
</dbReference>
<dbReference type="InterPro" id="IPR038746">
    <property type="entry name" value="Atat"/>
</dbReference>
<feature type="binding site" evidence="3">
    <location>
        <begin position="119"/>
        <end position="132"/>
    </location>
    <ligand>
        <name>acetyl-CoA</name>
        <dbReference type="ChEBI" id="CHEBI:57288"/>
    </ligand>
</feature>
<sequence length="279" mass="32079">MEYSFRVAELFPKEVSLVGNDLIPVNCPGLPHLGVQVVKDRMSQILETMGRASAEAQQLHSVITNTEKLRTSVDQKIYFFCDFSSNQVVGLLKIGKKKLFMFDLSGTQHEFTPMCILDFYVHESRQRQGCGKFLFEQVMREEGIPVEHFAIDRPSDKLLNFLRKHYNLAKIIPQVNNFVIFDGFFANRSDYAGKKNRWRGLDQDQTPDIQRASTFTILEDSSDYNNQPGIHLRNGQSHIPNFVPRRHNTTIGEVLQPSQNGSHDHHQPERSISSYARHM</sequence>
<evidence type="ECO:0000256" key="3">
    <source>
        <dbReference type="HAMAP-Rule" id="MF_03130"/>
    </source>
</evidence>
<dbReference type="Gene3D" id="3.40.630.30">
    <property type="match status" value="1"/>
</dbReference>
<comment type="caution">
    <text evidence="6">The sequence shown here is derived from an EMBL/GenBank/DDBJ whole genome shotgun (WGS) entry which is preliminary data.</text>
</comment>
<accession>A0ABP1QE11</accession>
<proteinExistence type="inferred from homology"/>
<dbReference type="Pfam" id="PF05301">
    <property type="entry name" value="Acetyltransf_16"/>
    <property type="match status" value="1"/>
</dbReference>
<keyword evidence="1 3" id="KW-0808">Transferase</keyword>
<evidence type="ECO:0000259" key="5">
    <source>
        <dbReference type="PROSITE" id="PS51730"/>
    </source>
</evidence>
<feature type="region of interest" description="Disordered" evidence="4">
    <location>
        <begin position="254"/>
        <end position="279"/>
    </location>
</feature>
<protein>
    <recommendedName>
        <fullName evidence="3">Alpha-tubulin N-acetyltransferase</fullName>
        <shortName evidence="3">Alpha-TAT</shortName>
        <shortName evidence="3">TAT</shortName>
        <ecNumber evidence="3">2.3.1.108</ecNumber>
    </recommendedName>
    <alternativeName>
        <fullName evidence="3">Acetyltransferase mec-17 homolog</fullName>
    </alternativeName>
</protein>
<keyword evidence="7" id="KW-1185">Reference proteome</keyword>
<dbReference type="InterPro" id="IPR007965">
    <property type="entry name" value="GNAT_ATAT"/>
</dbReference>
<dbReference type="PANTHER" id="PTHR12327:SF0">
    <property type="entry name" value="ALPHA-TUBULIN N-ACETYLTRANSFERASE 1"/>
    <property type="match status" value="1"/>
</dbReference>
<evidence type="ECO:0000256" key="4">
    <source>
        <dbReference type="SAM" id="MobiDB-lite"/>
    </source>
</evidence>
<feature type="site" description="Crucial for catalytic activity" evidence="3">
    <location>
        <position position="57"/>
    </location>
</feature>
<dbReference type="EC" id="2.3.1.108" evidence="3"/>
<name>A0ABP1QE11_9HEXA</name>
<dbReference type="InterPro" id="IPR016181">
    <property type="entry name" value="Acyl_CoA_acyltransferase"/>
</dbReference>
<evidence type="ECO:0000313" key="6">
    <source>
        <dbReference type="EMBL" id="CAL8092458.1"/>
    </source>
</evidence>
<comment type="similarity">
    <text evidence="3">Belongs to the acetyltransferase ATAT1 family.</text>
</comment>
<dbReference type="HAMAP" id="MF_03130">
    <property type="entry name" value="mec17"/>
    <property type="match status" value="1"/>
</dbReference>
<evidence type="ECO:0000256" key="2">
    <source>
        <dbReference type="ARBA" id="ARBA00023315"/>
    </source>
</evidence>
<organism evidence="6 7">
    <name type="scientific">Orchesella dallaii</name>
    <dbReference type="NCBI Taxonomy" id="48710"/>
    <lineage>
        <taxon>Eukaryota</taxon>
        <taxon>Metazoa</taxon>
        <taxon>Ecdysozoa</taxon>
        <taxon>Arthropoda</taxon>
        <taxon>Hexapoda</taxon>
        <taxon>Collembola</taxon>
        <taxon>Entomobryomorpha</taxon>
        <taxon>Entomobryoidea</taxon>
        <taxon>Orchesellidae</taxon>
        <taxon>Orchesellinae</taxon>
        <taxon>Orchesella</taxon>
    </lineage>
</organism>
<feature type="binding site" evidence="3">
    <location>
        <begin position="155"/>
        <end position="164"/>
    </location>
    <ligand>
        <name>acetyl-CoA</name>
        <dbReference type="ChEBI" id="CHEBI:57288"/>
    </ligand>
</feature>
<feature type="domain" description="N-acetyltransferase" evidence="5">
    <location>
        <begin position="1"/>
        <end position="185"/>
    </location>
</feature>
<comment type="function">
    <text evidence="3">Specifically acetylates 'Lys-40' in alpha-tubulin on the lumenal side of microtubules. Promotes microtubule destabilization and accelerates microtubule dynamics; this activity may be independent of acetylation activity. Acetylates alpha-tubulin with a slow enzymatic rate, due to a catalytic site that is not optimized for acetyl transfer. Enters the microtubule through each end and diffuses quickly throughout the lumen of microtubules. Acetylates only long/old microtubules because of its slow acetylation rate since it does not have time to act on dynamically unstable microtubules before the enzyme is released.</text>
</comment>
<evidence type="ECO:0000313" key="7">
    <source>
        <dbReference type="Proteomes" id="UP001642540"/>
    </source>
</evidence>
<keyword evidence="2 3" id="KW-0012">Acyltransferase</keyword>
<dbReference type="EMBL" id="CAXLJM020000025">
    <property type="protein sequence ID" value="CAL8092458.1"/>
    <property type="molecule type" value="Genomic_DNA"/>
</dbReference>